<dbReference type="Proteomes" id="UP001163046">
    <property type="component" value="Unassembled WGS sequence"/>
</dbReference>
<evidence type="ECO:0000313" key="5">
    <source>
        <dbReference type="EMBL" id="KAJ7376382.1"/>
    </source>
</evidence>
<feature type="signal peptide" evidence="3">
    <location>
        <begin position="1"/>
        <end position="26"/>
    </location>
</feature>
<keyword evidence="6" id="KW-1185">Reference proteome</keyword>
<evidence type="ECO:0000259" key="4">
    <source>
        <dbReference type="Pfam" id="PF23328"/>
    </source>
</evidence>
<feature type="domain" description="Shavenoid isoform B-like N-terminal" evidence="4">
    <location>
        <begin position="28"/>
        <end position="89"/>
    </location>
</feature>
<keyword evidence="2" id="KW-0472">Membrane</keyword>
<dbReference type="InterPro" id="IPR057507">
    <property type="entry name" value="Sha_B-like_N"/>
</dbReference>
<evidence type="ECO:0000256" key="2">
    <source>
        <dbReference type="SAM" id="Phobius"/>
    </source>
</evidence>
<reference evidence="5" key="1">
    <citation type="submission" date="2023-01" db="EMBL/GenBank/DDBJ databases">
        <title>Genome assembly of the deep-sea coral Lophelia pertusa.</title>
        <authorList>
            <person name="Herrera S."/>
            <person name="Cordes E."/>
        </authorList>
    </citation>
    <scope>NUCLEOTIDE SEQUENCE</scope>
    <source>
        <strain evidence="5">USNM1676648</strain>
        <tissue evidence="5">Polyp</tissue>
    </source>
</reference>
<keyword evidence="3" id="KW-0732">Signal</keyword>
<dbReference type="Pfam" id="PF23328">
    <property type="entry name" value="Sha_B_N"/>
    <property type="match status" value="1"/>
</dbReference>
<dbReference type="AlphaFoldDB" id="A0A9W9Z769"/>
<evidence type="ECO:0000256" key="3">
    <source>
        <dbReference type="SAM" id="SignalP"/>
    </source>
</evidence>
<name>A0A9W9Z769_9CNID</name>
<keyword evidence="2" id="KW-0812">Transmembrane</keyword>
<keyword evidence="2" id="KW-1133">Transmembrane helix</keyword>
<organism evidence="5 6">
    <name type="scientific">Desmophyllum pertusum</name>
    <dbReference type="NCBI Taxonomy" id="174260"/>
    <lineage>
        <taxon>Eukaryota</taxon>
        <taxon>Metazoa</taxon>
        <taxon>Cnidaria</taxon>
        <taxon>Anthozoa</taxon>
        <taxon>Hexacorallia</taxon>
        <taxon>Scleractinia</taxon>
        <taxon>Caryophylliina</taxon>
        <taxon>Caryophylliidae</taxon>
        <taxon>Desmophyllum</taxon>
    </lineage>
</organism>
<dbReference type="EMBL" id="MU826400">
    <property type="protein sequence ID" value="KAJ7376382.1"/>
    <property type="molecule type" value="Genomic_DNA"/>
</dbReference>
<protein>
    <recommendedName>
        <fullName evidence="4">Shavenoid isoform B-like N-terminal domain-containing protein</fullName>
    </recommendedName>
</protein>
<dbReference type="OrthoDB" id="5969547at2759"/>
<proteinExistence type="predicted"/>
<sequence>MSQRIVNLTLRLFVLAFVLLAESGSGTFNITRYTAGDVFQNTNSSQSCNDSGASCVFDGENSPFCGENCCYCLCKSQTPTYLQRFGNCSSADQLMSILKAQSTIQGCDHRIVVGESHRQCQKEVLTTLNTASPGNNSLYLCPWNQKTVSQALIHFRLAKDLLRCEILPKESFYLFNGSWTIFPRDESALSKLNVEIRPDPAFDRVDKLFLKWTADIERKYDGHIFSLKLRCHRKQGKELNSCVHFKKSGSLTDIKPTLKPSMINTRVPSSSVQRHTATEAAAATSASIGKMSISSTARTLNVGVTSLTDKPQKYSIIVIILAALAAALFVSLTCVAVIFLLWRRKRRFEVRKEVKNASNPVYERGASDTLKMSKITNRSGEGEEECPEYQPLVENTKPIERSDSLPGYRALSVGQRPTNQATNQGVRSSNYLSLIQDDMDEGRDYQTLVKDADPQILQSVNEEQMPDYQELEERTDSEDSFDSSPHPSMDDLDYEEPPVELVIKKSNPPAPRKQQLNNLSSDFHDYDEPEGIIVISDHEDNPHEQAIQDNIDFHDYADPDDTDEDNTNCHVVVKEDAACYHDYADPDYDDPAD</sequence>
<gene>
    <name evidence="5" type="ORF">OS493_034903</name>
</gene>
<feature type="region of interest" description="Disordered" evidence="1">
    <location>
        <begin position="453"/>
        <end position="525"/>
    </location>
</feature>
<evidence type="ECO:0000313" key="6">
    <source>
        <dbReference type="Proteomes" id="UP001163046"/>
    </source>
</evidence>
<feature type="transmembrane region" description="Helical" evidence="2">
    <location>
        <begin position="314"/>
        <end position="342"/>
    </location>
</feature>
<feature type="chain" id="PRO_5040927506" description="Shavenoid isoform B-like N-terminal domain-containing protein" evidence="3">
    <location>
        <begin position="27"/>
        <end position="593"/>
    </location>
</feature>
<accession>A0A9W9Z769</accession>
<feature type="compositionally biased region" description="Acidic residues" evidence="1">
    <location>
        <begin position="469"/>
        <end position="481"/>
    </location>
</feature>
<evidence type="ECO:0000256" key="1">
    <source>
        <dbReference type="SAM" id="MobiDB-lite"/>
    </source>
</evidence>
<comment type="caution">
    <text evidence="5">The sequence shown here is derived from an EMBL/GenBank/DDBJ whole genome shotgun (WGS) entry which is preliminary data.</text>
</comment>